<reference evidence="2" key="2">
    <citation type="journal article" date="2023" name="Microbiol Resour">
        <title>Decontamination and Annotation of the Draft Genome Sequence of the Oomycete Lagenidium giganteum ARSEF 373.</title>
        <authorList>
            <person name="Morgan W.R."/>
            <person name="Tartar A."/>
        </authorList>
    </citation>
    <scope>NUCLEOTIDE SEQUENCE</scope>
    <source>
        <strain evidence="2">ARSEF 373</strain>
    </source>
</reference>
<feature type="non-terminal residue" evidence="2">
    <location>
        <position position="1"/>
    </location>
</feature>
<dbReference type="Proteomes" id="UP001146120">
    <property type="component" value="Unassembled WGS sequence"/>
</dbReference>
<comment type="caution">
    <text evidence="2">The sequence shown here is derived from an EMBL/GenBank/DDBJ whole genome shotgun (WGS) entry which is preliminary data.</text>
</comment>
<feature type="region of interest" description="Disordered" evidence="1">
    <location>
        <begin position="95"/>
        <end position="115"/>
    </location>
</feature>
<name>A0AAV2Z3T8_9STRA</name>
<keyword evidence="3" id="KW-1185">Reference proteome</keyword>
<reference evidence="2" key="1">
    <citation type="submission" date="2022-11" db="EMBL/GenBank/DDBJ databases">
        <authorList>
            <person name="Morgan W.R."/>
            <person name="Tartar A."/>
        </authorList>
    </citation>
    <scope>NUCLEOTIDE SEQUENCE</scope>
    <source>
        <strain evidence="2">ARSEF 373</strain>
    </source>
</reference>
<gene>
    <name evidence="2" type="ORF">N0F65_012953</name>
</gene>
<evidence type="ECO:0000313" key="2">
    <source>
        <dbReference type="EMBL" id="DBA00422.1"/>
    </source>
</evidence>
<evidence type="ECO:0000313" key="3">
    <source>
        <dbReference type="Proteomes" id="UP001146120"/>
    </source>
</evidence>
<proteinExistence type="predicted"/>
<dbReference type="EMBL" id="DAKRPA010000064">
    <property type="protein sequence ID" value="DBA00422.1"/>
    <property type="molecule type" value="Genomic_DNA"/>
</dbReference>
<accession>A0AAV2Z3T8</accession>
<evidence type="ECO:0000256" key="1">
    <source>
        <dbReference type="SAM" id="MobiDB-lite"/>
    </source>
</evidence>
<dbReference type="AlphaFoldDB" id="A0AAV2Z3T8"/>
<protein>
    <submittedName>
        <fullName evidence="2">Uncharacterized protein</fullName>
    </submittedName>
</protein>
<sequence>GVARAQGFWANQSLIGLSSSEGECNGSSWTKRRSNGWSVRTDVTVPGNLTPVWGIKNANLNGFAPFMEDRSAAELLKAKFALYFGKVTDDAKPGVLGTAPRQDISSFVGPHESMR</sequence>
<organism evidence="2 3">
    <name type="scientific">Lagenidium giganteum</name>
    <dbReference type="NCBI Taxonomy" id="4803"/>
    <lineage>
        <taxon>Eukaryota</taxon>
        <taxon>Sar</taxon>
        <taxon>Stramenopiles</taxon>
        <taxon>Oomycota</taxon>
        <taxon>Peronosporomycetes</taxon>
        <taxon>Pythiales</taxon>
        <taxon>Pythiaceae</taxon>
    </lineage>
</organism>